<gene>
    <name evidence="3" type="ORF">GCM10017653_37670</name>
</gene>
<feature type="region of interest" description="Disordered" evidence="1">
    <location>
        <begin position="238"/>
        <end position="301"/>
    </location>
</feature>
<dbReference type="RefSeq" id="WP_213359402.1">
    <property type="nucleotide sequence ID" value="NZ_BSFM01000017.1"/>
</dbReference>
<evidence type="ECO:0000313" key="4">
    <source>
        <dbReference type="Proteomes" id="UP001143330"/>
    </source>
</evidence>
<proteinExistence type="predicted"/>
<dbReference type="AlphaFoldDB" id="A0A9W6JYW6"/>
<evidence type="ECO:0000256" key="1">
    <source>
        <dbReference type="SAM" id="MobiDB-lite"/>
    </source>
</evidence>
<evidence type="ECO:0000259" key="2">
    <source>
        <dbReference type="Pfam" id="PF04233"/>
    </source>
</evidence>
<name>A0A9W6JYW6_9HYPH</name>
<keyword evidence="4" id="KW-1185">Reference proteome</keyword>
<organism evidence="3 4">
    <name type="scientific">Ancylobacter defluvii</name>
    <dbReference type="NCBI Taxonomy" id="1282440"/>
    <lineage>
        <taxon>Bacteria</taxon>
        <taxon>Pseudomonadati</taxon>
        <taxon>Pseudomonadota</taxon>
        <taxon>Alphaproteobacteria</taxon>
        <taxon>Hyphomicrobiales</taxon>
        <taxon>Xanthobacteraceae</taxon>
        <taxon>Ancylobacter</taxon>
    </lineage>
</organism>
<dbReference type="InterPro" id="IPR006528">
    <property type="entry name" value="Phage_head_morphogenesis_dom"/>
</dbReference>
<sequence>MTTTVTALDLKFDEAIAYLRQKTNTTSEHWTDVYAAENVRAFTVAGAGTDALVGDFRKAVTKALETGTSLRDFRDDFDAIVDKHGWIHNGTPGWRSRIIFETNLSTAYSAGRYAQQTEPETLAAFPYWEYVHSGSAHPREAHKALNGKIYRADDPWWDTYYPPNGWGCGCRVRPVSARGLARMGIRGPVLPAPTIETRQWVNPHTGEIKYVPVGIDPGFEHNPGRAWKAERVQLPANATLQPSPGAPSPQVPTTPAPAPRQPKQKELDLGPAPVQPAARPARSRPAPAPDPNRPAWPWEAEPRRAAMDISIDTRAMELAKQLGVFKNKTEARRLANELMAGVPPELKVSPKWTAYGERLMLDMRHPEAILQRSFWREGTRLIVEHDYFWLHSRFQGGGNAVRMLRTAFATYDRIGVREVRVHANLDKGGYVWARNGFSPRDPDSMRYDLRRSAQWLDDARRDELLDVVGSSSDLELMYDVSMLRDGNDKWGESLLLGSDWYGYADLLEPRQRELLARALSRGK</sequence>
<feature type="compositionally biased region" description="Low complexity" evidence="1">
    <location>
        <begin position="271"/>
        <end position="285"/>
    </location>
</feature>
<evidence type="ECO:0000313" key="3">
    <source>
        <dbReference type="EMBL" id="GLK85697.1"/>
    </source>
</evidence>
<feature type="domain" description="Phage head morphogenesis" evidence="2">
    <location>
        <begin position="56"/>
        <end position="172"/>
    </location>
</feature>
<feature type="compositionally biased region" description="Pro residues" evidence="1">
    <location>
        <begin position="244"/>
        <end position="260"/>
    </location>
</feature>
<accession>A0A9W6JYW6</accession>
<reference evidence="3" key="2">
    <citation type="submission" date="2023-01" db="EMBL/GenBank/DDBJ databases">
        <authorList>
            <person name="Sun Q."/>
            <person name="Evtushenko L."/>
        </authorList>
    </citation>
    <scope>NUCLEOTIDE SEQUENCE</scope>
    <source>
        <strain evidence="3">VKM B-2789</strain>
    </source>
</reference>
<dbReference type="Proteomes" id="UP001143330">
    <property type="component" value="Unassembled WGS sequence"/>
</dbReference>
<protein>
    <recommendedName>
        <fullName evidence="2">Phage head morphogenesis domain-containing protein</fullName>
    </recommendedName>
</protein>
<dbReference type="Pfam" id="PF04233">
    <property type="entry name" value="Phage_Mu_F"/>
    <property type="match status" value="1"/>
</dbReference>
<comment type="caution">
    <text evidence="3">The sequence shown here is derived from an EMBL/GenBank/DDBJ whole genome shotgun (WGS) entry which is preliminary data.</text>
</comment>
<dbReference type="EMBL" id="BSFM01000017">
    <property type="protein sequence ID" value="GLK85697.1"/>
    <property type="molecule type" value="Genomic_DNA"/>
</dbReference>
<reference evidence="3" key="1">
    <citation type="journal article" date="2014" name="Int. J. Syst. Evol. Microbiol.">
        <title>Complete genome sequence of Corynebacterium casei LMG S-19264T (=DSM 44701T), isolated from a smear-ripened cheese.</title>
        <authorList>
            <consortium name="US DOE Joint Genome Institute (JGI-PGF)"/>
            <person name="Walter F."/>
            <person name="Albersmeier A."/>
            <person name="Kalinowski J."/>
            <person name="Ruckert C."/>
        </authorList>
    </citation>
    <scope>NUCLEOTIDE SEQUENCE</scope>
    <source>
        <strain evidence="3">VKM B-2789</strain>
    </source>
</reference>